<name>A0A328WRW0_9FLAO</name>
<evidence type="ECO:0000256" key="11">
    <source>
        <dbReference type="ARBA" id="ARBA00080698"/>
    </source>
</evidence>
<dbReference type="SFLD" id="SFLDG01082">
    <property type="entry name" value="B12-binding_domain_containing"/>
    <property type="match status" value="1"/>
</dbReference>
<dbReference type="InterPro" id="IPR020612">
    <property type="entry name" value="Methylthiotransferase_CS"/>
</dbReference>
<dbReference type="PANTHER" id="PTHR43020">
    <property type="entry name" value="CDK5 REGULATORY SUBUNIT-ASSOCIATED PROTEIN 1"/>
    <property type="match status" value="1"/>
</dbReference>
<keyword evidence="18" id="KW-1185">Reference proteome</keyword>
<proteinExistence type="inferred from homology"/>
<evidence type="ECO:0000256" key="8">
    <source>
        <dbReference type="ARBA" id="ARBA00023014"/>
    </source>
</evidence>
<dbReference type="GO" id="GO:0005829">
    <property type="term" value="C:cytosol"/>
    <property type="evidence" value="ECO:0007669"/>
    <property type="project" value="TreeGrafter"/>
</dbReference>
<dbReference type="EMBL" id="QLSV01000007">
    <property type="protein sequence ID" value="RAR47876.1"/>
    <property type="molecule type" value="Genomic_DNA"/>
</dbReference>
<evidence type="ECO:0000259" key="15">
    <source>
        <dbReference type="PROSITE" id="PS51449"/>
    </source>
</evidence>
<comment type="caution">
    <text evidence="17">The sequence shown here is derived from an EMBL/GenBank/DDBJ whole genome shotgun (WGS) entry which is preliminary data.</text>
</comment>
<dbReference type="Proteomes" id="UP000249518">
    <property type="component" value="Unassembled WGS sequence"/>
</dbReference>
<protein>
    <recommendedName>
        <fullName evidence="10 13">tRNA-2-methylthio-N(6)-dimethylallyladenosine synthase</fullName>
        <ecNumber evidence="9 13">2.8.4.3</ecNumber>
    </recommendedName>
    <alternativeName>
        <fullName evidence="12 13">(Dimethylallyl)adenosine tRNA methylthiotransferase MiaB</fullName>
    </alternativeName>
    <alternativeName>
        <fullName evidence="11 13">tRNA-i(6)A37 methylthiotransferase</fullName>
    </alternativeName>
</protein>
<keyword evidence="4 13" id="KW-0808">Transferase</keyword>
<dbReference type="Pfam" id="PF00919">
    <property type="entry name" value="UPF0004"/>
    <property type="match status" value="1"/>
</dbReference>
<keyword evidence="3 13" id="KW-0963">Cytoplasm</keyword>
<evidence type="ECO:0000256" key="4">
    <source>
        <dbReference type="ARBA" id="ARBA00022679"/>
    </source>
</evidence>
<comment type="cofactor">
    <cofactor evidence="13">
        <name>[4Fe-4S] cluster</name>
        <dbReference type="ChEBI" id="CHEBI:49883"/>
    </cofactor>
    <text evidence="13">Binds 2 [4Fe-4S] clusters. One cluster is coordinated with 3 cysteines and an exchangeable S-adenosyl-L-methionine.</text>
</comment>
<dbReference type="EC" id="2.8.4.3" evidence="9 13"/>
<dbReference type="GO" id="GO:0046872">
    <property type="term" value="F:metal ion binding"/>
    <property type="evidence" value="ECO:0007669"/>
    <property type="project" value="UniProtKB-KW"/>
</dbReference>
<keyword evidence="8 13" id="KW-0411">Iron-sulfur</keyword>
<dbReference type="InterPro" id="IPR058240">
    <property type="entry name" value="rSAM_sf"/>
</dbReference>
<dbReference type="SFLD" id="SFLDF00413">
    <property type="entry name" value="CDK5RAP1"/>
    <property type="match status" value="1"/>
</dbReference>
<evidence type="ECO:0000313" key="18">
    <source>
        <dbReference type="Proteomes" id="UP000249518"/>
    </source>
</evidence>
<dbReference type="InterPro" id="IPR013848">
    <property type="entry name" value="Methylthiotransferase_N"/>
</dbReference>
<dbReference type="Gene3D" id="3.40.50.12160">
    <property type="entry name" value="Methylthiotransferase, N-terminal domain"/>
    <property type="match status" value="1"/>
</dbReference>
<evidence type="ECO:0000256" key="1">
    <source>
        <dbReference type="ARBA" id="ARBA00003234"/>
    </source>
</evidence>
<evidence type="ECO:0000259" key="16">
    <source>
        <dbReference type="PROSITE" id="PS51918"/>
    </source>
</evidence>
<dbReference type="SUPFAM" id="SSF102114">
    <property type="entry name" value="Radical SAM enzymes"/>
    <property type="match status" value="1"/>
</dbReference>
<feature type="domain" description="TRAM" evidence="14">
    <location>
        <begin position="413"/>
        <end position="476"/>
    </location>
</feature>
<dbReference type="Pfam" id="PF01938">
    <property type="entry name" value="TRAM"/>
    <property type="match status" value="1"/>
</dbReference>
<keyword evidence="13" id="KW-0819">tRNA processing</keyword>
<comment type="function">
    <text evidence="1 13">Catalyzes the methylthiolation of N6-(dimethylallyl)adenosine (i(6)A), leading to the formation of 2-methylthio-N6-(dimethylallyl)adenosine (ms(2)i(6)A) at position 37 in tRNAs that read codons beginning with uridine.</text>
</comment>
<evidence type="ECO:0000259" key="14">
    <source>
        <dbReference type="PROSITE" id="PS50926"/>
    </source>
</evidence>
<feature type="binding site" evidence="13">
    <location>
        <position position="33"/>
    </location>
    <ligand>
        <name>[4Fe-4S] cluster</name>
        <dbReference type="ChEBI" id="CHEBI:49883"/>
        <label>1</label>
    </ligand>
</feature>
<comment type="subunit">
    <text evidence="13">Monomer.</text>
</comment>
<evidence type="ECO:0000256" key="3">
    <source>
        <dbReference type="ARBA" id="ARBA00022490"/>
    </source>
</evidence>
<feature type="domain" description="MTTase N-terminal" evidence="15">
    <location>
        <begin position="24"/>
        <end position="140"/>
    </location>
</feature>
<evidence type="ECO:0000256" key="13">
    <source>
        <dbReference type="HAMAP-Rule" id="MF_01864"/>
    </source>
</evidence>
<dbReference type="InterPro" id="IPR038135">
    <property type="entry name" value="Methylthiotransferase_N_sf"/>
</dbReference>
<evidence type="ECO:0000256" key="5">
    <source>
        <dbReference type="ARBA" id="ARBA00022691"/>
    </source>
</evidence>
<dbReference type="GO" id="GO:0035597">
    <property type="term" value="F:tRNA-2-methylthio-N(6)-dimethylallyladenosine(37) synthase activity"/>
    <property type="evidence" value="ECO:0007669"/>
    <property type="project" value="UniProtKB-EC"/>
</dbReference>
<dbReference type="InterPro" id="IPR006463">
    <property type="entry name" value="MiaB_methiolase"/>
</dbReference>
<evidence type="ECO:0000256" key="6">
    <source>
        <dbReference type="ARBA" id="ARBA00022723"/>
    </source>
</evidence>
<evidence type="ECO:0000256" key="12">
    <source>
        <dbReference type="ARBA" id="ARBA00081141"/>
    </source>
</evidence>
<dbReference type="OrthoDB" id="9805215at2"/>
<evidence type="ECO:0000256" key="9">
    <source>
        <dbReference type="ARBA" id="ARBA00033765"/>
    </source>
</evidence>
<dbReference type="PROSITE" id="PS01278">
    <property type="entry name" value="MTTASE_RADICAL"/>
    <property type="match status" value="1"/>
</dbReference>
<dbReference type="RefSeq" id="WP_112086149.1">
    <property type="nucleotide sequence ID" value="NZ_QLSV01000007.1"/>
</dbReference>
<dbReference type="FunFam" id="3.40.50.12160:FF:000003">
    <property type="entry name" value="CDK5 regulatory subunit-associated protein 1"/>
    <property type="match status" value="1"/>
</dbReference>
<evidence type="ECO:0000256" key="2">
    <source>
        <dbReference type="ARBA" id="ARBA00022485"/>
    </source>
</evidence>
<dbReference type="InterPro" id="IPR023404">
    <property type="entry name" value="rSAM_horseshoe"/>
</dbReference>
<dbReference type="SMART" id="SM00729">
    <property type="entry name" value="Elp3"/>
    <property type="match status" value="1"/>
</dbReference>
<dbReference type="SFLD" id="SFLDS00029">
    <property type="entry name" value="Radical_SAM"/>
    <property type="match status" value="1"/>
</dbReference>
<dbReference type="PROSITE" id="PS51918">
    <property type="entry name" value="RADICAL_SAM"/>
    <property type="match status" value="1"/>
</dbReference>
<dbReference type="Pfam" id="PF04055">
    <property type="entry name" value="Radical_SAM"/>
    <property type="match status" value="1"/>
</dbReference>
<keyword evidence="5 13" id="KW-0949">S-adenosyl-L-methionine</keyword>
<dbReference type="InterPro" id="IPR006638">
    <property type="entry name" value="Elp3/MiaA/NifB-like_rSAM"/>
</dbReference>
<feature type="binding site" evidence="13">
    <location>
        <position position="182"/>
    </location>
    <ligand>
        <name>[4Fe-4S] cluster</name>
        <dbReference type="ChEBI" id="CHEBI:49883"/>
        <label>2</label>
        <note>4Fe-4S-S-AdoMet</note>
    </ligand>
</feature>
<accession>A0A328WRW0</accession>
<keyword evidence="6 13" id="KW-0479">Metal-binding</keyword>
<feature type="binding site" evidence="13">
    <location>
        <position position="103"/>
    </location>
    <ligand>
        <name>[4Fe-4S] cluster</name>
        <dbReference type="ChEBI" id="CHEBI:49883"/>
        <label>1</label>
    </ligand>
</feature>
<dbReference type="NCBIfam" id="TIGR00089">
    <property type="entry name" value="MiaB/RimO family radical SAM methylthiotransferase"/>
    <property type="match status" value="1"/>
</dbReference>
<keyword evidence="7 13" id="KW-0408">Iron</keyword>
<dbReference type="Gene3D" id="3.80.30.20">
    <property type="entry name" value="tm_1862 like domain"/>
    <property type="match status" value="1"/>
</dbReference>
<dbReference type="InterPro" id="IPR007197">
    <property type="entry name" value="rSAM"/>
</dbReference>
<dbReference type="FunFam" id="3.80.30.20:FF:000001">
    <property type="entry name" value="tRNA-2-methylthio-N(6)-dimethylallyladenosine synthase 2"/>
    <property type="match status" value="1"/>
</dbReference>
<comment type="catalytic activity">
    <reaction evidence="13">
        <text>N(6)-dimethylallyladenosine(37) in tRNA + (sulfur carrier)-SH + AH2 + 2 S-adenosyl-L-methionine = 2-methylsulfanyl-N(6)-dimethylallyladenosine(37) in tRNA + (sulfur carrier)-H + 5'-deoxyadenosine + L-methionine + A + S-adenosyl-L-homocysteine + 2 H(+)</text>
        <dbReference type="Rhea" id="RHEA:37067"/>
        <dbReference type="Rhea" id="RHEA-COMP:10375"/>
        <dbReference type="Rhea" id="RHEA-COMP:10376"/>
        <dbReference type="Rhea" id="RHEA-COMP:14737"/>
        <dbReference type="Rhea" id="RHEA-COMP:14739"/>
        <dbReference type="ChEBI" id="CHEBI:13193"/>
        <dbReference type="ChEBI" id="CHEBI:15378"/>
        <dbReference type="ChEBI" id="CHEBI:17319"/>
        <dbReference type="ChEBI" id="CHEBI:17499"/>
        <dbReference type="ChEBI" id="CHEBI:29917"/>
        <dbReference type="ChEBI" id="CHEBI:57844"/>
        <dbReference type="ChEBI" id="CHEBI:57856"/>
        <dbReference type="ChEBI" id="CHEBI:59789"/>
        <dbReference type="ChEBI" id="CHEBI:64428"/>
        <dbReference type="ChEBI" id="CHEBI:74415"/>
        <dbReference type="ChEBI" id="CHEBI:74417"/>
        <dbReference type="EC" id="2.8.4.3"/>
    </reaction>
</comment>
<dbReference type="InterPro" id="IPR005839">
    <property type="entry name" value="Methylthiotransferase"/>
</dbReference>
<organism evidence="17 18">
    <name type="scientific">Flavobacterium lacus</name>
    <dbReference type="NCBI Taxonomy" id="1353778"/>
    <lineage>
        <taxon>Bacteria</taxon>
        <taxon>Pseudomonadati</taxon>
        <taxon>Bacteroidota</taxon>
        <taxon>Flavobacteriia</taxon>
        <taxon>Flavobacteriales</taxon>
        <taxon>Flavobacteriaceae</taxon>
        <taxon>Flavobacterium</taxon>
    </lineage>
</organism>
<keyword evidence="2 13" id="KW-0004">4Fe-4S</keyword>
<dbReference type="CDD" id="cd01335">
    <property type="entry name" value="Radical_SAM"/>
    <property type="match status" value="1"/>
</dbReference>
<dbReference type="SFLD" id="SFLDF00273">
    <property type="entry name" value="(dimethylallyl)adenosine_tRNA"/>
    <property type="match status" value="1"/>
</dbReference>
<sequence>MEKIIEENKQGTSLVLEQKEGNTKKLFIESYGCQMNFSDSEIVASILHEQGYNTTQNLEEADLVLVNTCSIRDKAEQTVRKRLEKYNAVKKINPTMKVGVLGCMAERLKSQFLEEEKIVDMVVGPDAYKDIPNLLKEVEEGRDAINVILSKDETYGDISPVRLNSNGVNAFVSITRGCDNMCTFCVVPFTRGRERSREPQSILEEIKDLSNRGFKEVTLLGQNVDSYLWYGGGLKKDFDKATEMQQATAVDFTQLLELCAVQFPKMRFRFSTSNPQDMHVEVIEIMAKYHNICNYIHLPVQSGSTRILKEMNRQHTREEYMALVDKIYEIIPDISLSQDMITGFPTETEEDHQDTLSLMEYVKYDFGFMFAYSERPGTMAARKMEDDIPEEVKKRRLNEIIDLQQKLGLERTQRFIGQEVEVLIEKESKRSDQQWSGRNSQNTVVVFPKENYKVGDFVIVKINDCTAATLIGEAVGYSEVMN</sequence>
<dbReference type="GO" id="GO:0051539">
    <property type="term" value="F:4 iron, 4 sulfur cluster binding"/>
    <property type="evidence" value="ECO:0007669"/>
    <property type="project" value="UniProtKB-UniRule"/>
</dbReference>
<dbReference type="PROSITE" id="PS50926">
    <property type="entry name" value="TRAM"/>
    <property type="match status" value="1"/>
</dbReference>
<comment type="subcellular location">
    <subcellularLocation>
        <location evidence="13">Cytoplasm</location>
    </subcellularLocation>
</comment>
<dbReference type="PANTHER" id="PTHR43020:SF2">
    <property type="entry name" value="MITOCHONDRIAL TRNA METHYLTHIOTRANSFERASE CDK5RAP1"/>
    <property type="match status" value="1"/>
</dbReference>
<reference evidence="17 18" key="1">
    <citation type="submission" date="2018-06" db="EMBL/GenBank/DDBJ databases">
        <title>Genomic Encyclopedia of Type Strains, Phase III (KMG-III): the genomes of soil and plant-associated and newly described type strains.</title>
        <authorList>
            <person name="Whitman W."/>
        </authorList>
    </citation>
    <scope>NUCLEOTIDE SEQUENCE [LARGE SCALE GENOMIC DNA]</scope>
    <source>
        <strain evidence="17 18">CGMCC 1.12504</strain>
    </source>
</reference>
<feature type="binding site" evidence="13">
    <location>
        <position position="69"/>
    </location>
    <ligand>
        <name>[4Fe-4S] cluster</name>
        <dbReference type="ChEBI" id="CHEBI:49883"/>
        <label>1</label>
    </ligand>
</feature>
<dbReference type="NCBIfam" id="TIGR01574">
    <property type="entry name" value="miaB-methiolase"/>
    <property type="match status" value="1"/>
</dbReference>
<feature type="binding site" evidence="13">
    <location>
        <position position="178"/>
    </location>
    <ligand>
        <name>[4Fe-4S] cluster</name>
        <dbReference type="ChEBI" id="CHEBI:49883"/>
        <label>2</label>
        <note>4Fe-4S-S-AdoMet</note>
    </ligand>
</feature>
<gene>
    <name evidence="13" type="primary">miaB</name>
    <name evidence="17" type="ORF">B0I10_107155</name>
</gene>
<dbReference type="SFLD" id="SFLDG01061">
    <property type="entry name" value="methylthiotransferase"/>
    <property type="match status" value="1"/>
</dbReference>
<dbReference type="InterPro" id="IPR002792">
    <property type="entry name" value="TRAM_dom"/>
</dbReference>
<dbReference type="HAMAP" id="MF_01864">
    <property type="entry name" value="tRNA_metthiotr_MiaB"/>
    <property type="match status" value="1"/>
</dbReference>
<dbReference type="AlphaFoldDB" id="A0A328WRW0"/>
<feature type="binding site" evidence="13">
    <location>
        <position position="185"/>
    </location>
    <ligand>
        <name>[4Fe-4S] cluster</name>
        <dbReference type="ChEBI" id="CHEBI:49883"/>
        <label>2</label>
        <note>4Fe-4S-S-AdoMet</note>
    </ligand>
</feature>
<evidence type="ECO:0000313" key="17">
    <source>
        <dbReference type="EMBL" id="RAR47876.1"/>
    </source>
</evidence>
<comment type="similarity">
    <text evidence="13">Belongs to the methylthiotransferase family. MiaB subfamily.</text>
</comment>
<evidence type="ECO:0000256" key="10">
    <source>
        <dbReference type="ARBA" id="ARBA00068570"/>
    </source>
</evidence>
<feature type="domain" description="Radical SAM core" evidence="16">
    <location>
        <begin position="164"/>
        <end position="410"/>
    </location>
</feature>
<evidence type="ECO:0000256" key="7">
    <source>
        <dbReference type="ARBA" id="ARBA00023004"/>
    </source>
</evidence>
<dbReference type="PROSITE" id="PS51449">
    <property type="entry name" value="MTTASE_N"/>
    <property type="match status" value="1"/>
</dbReference>